<gene>
    <name evidence="12" type="ORF">ACFPN2_10050</name>
</gene>
<evidence type="ECO:0000256" key="3">
    <source>
        <dbReference type="ARBA" id="ARBA00022448"/>
    </source>
</evidence>
<protein>
    <submittedName>
        <fullName evidence="12">Energy transducer TonB</fullName>
    </submittedName>
</protein>
<evidence type="ECO:0000256" key="10">
    <source>
        <dbReference type="SAM" id="MobiDB-lite"/>
    </source>
</evidence>
<organism evidence="12 13">
    <name type="scientific">Steroidobacter flavus</name>
    <dbReference type="NCBI Taxonomy" id="1842136"/>
    <lineage>
        <taxon>Bacteria</taxon>
        <taxon>Pseudomonadati</taxon>
        <taxon>Pseudomonadota</taxon>
        <taxon>Gammaproteobacteria</taxon>
        <taxon>Steroidobacterales</taxon>
        <taxon>Steroidobacteraceae</taxon>
        <taxon>Steroidobacter</taxon>
    </lineage>
</organism>
<dbReference type="NCBIfam" id="TIGR01352">
    <property type="entry name" value="tonB_Cterm"/>
    <property type="match status" value="1"/>
</dbReference>
<evidence type="ECO:0000256" key="7">
    <source>
        <dbReference type="ARBA" id="ARBA00022927"/>
    </source>
</evidence>
<keyword evidence="4" id="KW-1003">Cell membrane</keyword>
<feature type="domain" description="TonB C-terminal" evidence="11">
    <location>
        <begin position="127"/>
        <end position="223"/>
    </location>
</feature>
<dbReference type="SUPFAM" id="SSF74653">
    <property type="entry name" value="TolA/TonB C-terminal domain"/>
    <property type="match status" value="1"/>
</dbReference>
<dbReference type="PANTHER" id="PTHR33446:SF2">
    <property type="entry name" value="PROTEIN TONB"/>
    <property type="match status" value="1"/>
</dbReference>
<proteinExistence type="inferred from homology"/>
<evidence type="ECO:0000313" key="12">
    <source>
        <dbReference type="EMBL" id="MFC4309423.1"/>
    </source>
</evidence>
<evidence type="ECO:0000256" key="8">
    <source>
        <dbReference type="ARBA" id="ARBA00022989"/>
    </source>
</evidence>
<evidence type="ECO:0000256" key="9">
    <source>
        <dbReference type="ARBA" id="ARBA00023136"/>
    </source>
</evidence>
<comment type="similarity">
    <text evidence="2">Belongs to the TonB family.</text>
</comment>
<dbReference type="PROSITE" id="PS52015">
    <property type="entry name" value="TONB_CTD"/>
    <property type="match status" value="1"/>
</dbReference>
<dbReference type="Gene3D" id="3.30.1150.10">
    <property type="match status" value="1"/>
</dbReference>
<evidence type="ECO:0000256" key="1">
    <source>
        <dbReference type="ARBA" id="ARBA00004383"/>
    </source>
</evidence>
<keyword evidence="7" id="KW-0653">Protein transport</keyword>
<feature type="region of interest" description="Disordered" evidence="10">
    <location>
        <begin position="89"/>
        <end position="124"/>
    </location>
</feature>
<accession>A0ABV8SR13</accession>
<keyword evidence="9" id="KW-0472">Membrane</keyword>
<dbReference type="PANTHER" id="PTHR33446">
    <property type="entry name" value="PROTEIN TONB-RELATED"/>
    <property type="match status" value="1"/>
</dbReference>
<dbReference type="InterPro" id="IPR037682">
    <property type="entry name" value="TonB_C"/>
</dbReference>
<dbReference type="EMBL" id="JBHSDU010000003">
    <property type="protein sequence ID" value="MFC4309423.1"/>
    <property type="molecule type" value="Genomic_DNA"/>
</dbReference>
<evidence type="ECO:0000256" key="2">
    <source>
        <dbReference type="ARBA" id="ARBA00006555"/>
    </source>
</evidence>
<evidence type="ECO:0000313" key="13">
    <source>
        <dbReference type="Proteomes" id="UP001595904"/>
    </source>
</evidence>
<comment type="subcellular location">
    <subcellularLocation>
        <location evidence="1">Cell inner membrane</location>
        <topology evidence="1">Single-pass membrane protein</topology>
        <orientation evidence="1">Periplasmic side</orientation>
    </subcellularLocation>
</comment>
<sequence length="223" mass="24392">MASVLSVAFHLGLVGTVAFGHLLSSPSKEPQASALEVRFISTPPAPEPPLSVRLPQVTPFAPIKIQPPAAPSLPNDAELMNSIHIQDESDDATELVESPDQPSLPSDPEPPTQTRGSGVELSQAEQTWEAQVLAALERKKRYPAAALRHKDEDTVYVHITIDRTGRVLDARIERSVGIRMLDEEAVQLAHRASPLPSPPESVEGERIELVIPVEFFIRNGRFR</sequence>
<comment type="caution">
    <text evidence="12">The sequence shown here is derived from an EMBL/GenBank/DDBJ whole genome shotgun (WGS) entry which is preliminary data.</text>
</comment>
<dbReference type="Pfam" id="PF03544">
    <property type="entry name" value="TonB_C"/>
    <property type="match status" value="1"/>
</dbReference>
<keyword evidence="3" id="KW-0813">Transport</keyword>
<evidence type="ECO:0000256" key="4">
    <source>
        <dbReference type="ARBA" id="ARBA00022475"/>
    </source>
</evidence>
<keyword evidence="6" id="KW-0812">Transmembrane</keyword>
<dbReference type="Proteomes" id="UP001595904">
    <property type="component" value="Unassembled WGS sequence"/>
</dbReference>
<evidence type="ECO:0000259" key="11">
    <source>
        <dbReference type="PROSITE" id="PS52015"/>
    </source>
</evidence>
<keyword evidence="5" id="KW-0997">Cell inner membrane</keyword>
<name>A0ABV8SR13_9GAMM</name>
<keyword evidence="8" id="KW-1133">Transmembrane helix</keyword>
<evidence type="ECO:0000256" key="5">
    <source>
        <dbReference type="ARBA" id="ARBA00022519"/>
    </source>
</evidence>
<keyword evidence="13" id="KW-1185">Reference proteome</keyword>
<evidence type="ECO:0000256" key="6">
    <source>
        <dbReference type="ARBA" id="ARBA00022692"/>
    </source>
</evidence>
<reference evidence="13" key="1">
    <citation type="journal article" date="2019" name="Int. J. Syst. Evol. Microbiol.">
        <title>The Global Catalogue of Microorganisms (GCM) 10K type strain sequencing project: providing services to taxonomists for standard genome sequencing and annotation.</title>
        <authorList>
            <consortium name="The Broad Institute Genomics Platform"/>
            <consortium name="The Broad Institute Genome Sequencing Center for Infectious Disease"/>
            <person name="Wu L."/>
            <person name="Ma J."/>
        </authorList>
    </citation>
    <scope>NUCLEOTIDE SEQUENCE [LARGE SCALE GENOMIC DNA]</scope>
    <source>
        <strain evidence="13">CGMCC 1.10759</strain>
    </source>
</reference>
<dbReference type="InterPro" id="IPR006260">
    <property type="entry name" value="TonB/TolA_C"/>
</dbReference>
<dbReference type="InterPro" id="IPR051045">
    <property type="entry name" value="TonB-dependent_transducer"/>
</dbReference>